<dbReference type="Proteomes" id="UP001378960">
    <property type="component" value="Unassembled WGS sequence"/>
</dbReference>
<keyword evidence="3 13" id="KW-0436">Ligase</keyword>
<keyword evidence="4" id="KW-0479">Metal-binding</keyword>
<dbReference type="Gene3D" id="3.40.50.620">
    <property type="entry name" value="HUPs"/>
    <property type="match status" value="2"/>
</dbReference>
<dbReference type="EC" id="6.1.1.16" evidence="2"/>
<keyword evidence="9" id="KW-0030">Aminoacyl-tRNA synthetase</keyword>
<feature type="domain" description="tRNA synthetases class I catalytic" evidence="12">
    <location>
        <begin position="73"/>
        <end position="492"/>
    </location>
</feature>
<gene>
    <name evidence="13" type="ORF">DAPK24_015770</name>
</gene>
<dbReference type="PANTHER" id="PTHR10890">
    <property type="entry name" value="CYSTEINYL-TRNA SYNTHETASE"/>
    <property type="match status" value="1"/>
</dbReference>
<proteinExistence type="inferred from homology"/>
<evidence type="ECO:0000256" key="8">
    <source>
        <dbReference type="ARBA" id="ARBA00022917"/>
    </source>
</evidence>
<dbReference type="PRINTS" id="PR00983">
    <property type="entry name" value="TRNASYNTHCYS"/>
</dbReference>
<comment type="caution">
    <text evidence="13">The sequence shown here is derived from an EMBL/GenBank/DDBJ whole genome shotgun (WGS) entry which is preliminary data.</text>
</comment>
<dbReference type="NCBIfam" id="TIGR00435">
    <property type="entry name" value="cysS"/>
    <property type="match status" value="1"/>
</dbReference>
<reference evidence="13 14" key="1">
    <citation type="journal article" date="2023" name="Elife">
        <title>Identification of key yeast species and microbe-microbe interactions impacting larval growth of Drosophila in the wild.</title>
        <authorList>
            <person name="Mure A."/>
            <person name="Sugiura Y."/>
            <person name="Maeda R."/>
            <person name="Honda K."/>
            <person name="Sakurai N."/>
            <person name="Takahashi Y."/>
            <person name="Watada M."/>
            <person name="Katoh T."/>
            <person name="Gotoh A."/>
            <person name="Gotoh Y."/>
            <person name="Taniguchi I."/>
            <person name="Nakamura K."/>
            <person name="Hayashi T."/>
            <person name="Katayama T."/>
            <person name="Uemura T."/>
            <person name="Hattori Y."/>
        </authorList>
    </citation>
    <scope>NUCLEOTIDE SEQUENCE [LARGE SCALE GENOMIC DNA]</scope>
    <source>
        <strain evidence="13 14">PK-24</strain>
    </source>
</reference>
<dbReference type="GO" id="GO:0004817">
    <property type="term" value="F:cysteine-tRNA ligase activity"/>
    <property type="evidence" value="ECO:0007669"/>
    <property type="project" value="UniProtKB-EC"/>
</dbReference>
<dbReference type="InterPro" id="IPR009080">
    <property type="entry name" value="tRNAsynth_Ia_anticodon-bd"/>
</dbReference>
<dbReference type="SUPFAM" id="SSF47323">
    <property type="entry name" value="Anticodon-binding domain of a subclass of class I aminoacyl-tRNA synthetases"/>
    <property type="match status" value="1"/>
</dbReference>
<dbReference type="GO" id="GO:0006423">
    <property type="term" value="P:cysteinyl-tRNA aminoacylation"/>
    <property type="evidence" value="ECO:0007669"/>
    <property type="project" value="InterPro"/>
</dbReference>
<dbReference type="HAMAP" id="MF_00041">
    <property type="entry name" value="Cys_tRNA_synth"/>
    <property type="match status" value="1"/>
</dbReference>
<dbReference type="PANTHER" id="PTHR10890:SF3">
    <property type="entry name" value="CYSTEINE--TRNA LIGASE, CYTOPLASMIC"/>
    <property type="match status" value="1"/>
</dbReference>
<comment type="cofactor">
    <cofactor evidence="1">
        <name>Zn(2+)</name>
        <dbReference type="ChEBI" id="CHEBI:29105"/>
    </cofactor>
</comment>
<evidence type="ECO:0000256" key="4">
    <source>
        <dbReference type="ARBA" id="ARBA00022723"/>
    </source>
</evidence>
<dbReference type="SUPFAM" id="SSF52374">
    <property type="entry name" value="Nucleotidylyl transferase"/>
    <property type="match status" value="1"/>
</dbReference>
<evidence type="ECO:0000256" key="10">
    <source>
        <dbReference type="ARBA" id="ARBA00031499"/>
    </source>
</evidence>
<keyword evidence="6" id="KW-0862">Zinc</keyword>
<dbReference type="EMBL" id="BTGB01000001">
    <property type="protein sequence ID" value="GMM45002.1"/>
    <property type="molecule type" value="Genomic_DNA"/>
</dbReference>
<evidence type="ECO:0000313" key="13">
    <source>
        <dbReference type="EMBL" id="GMM45002.1"/>
    </source>
</evidence>
<evidence type="ECO:0000256" key="7">
    <source>
        <dbReference type="ARBA" id="ARBA00022840"/>
    </source>
</evidence>
<dbReference type="GO" id="GO:0046872">
    <property type="term" value="F:metal ion binding"/>
    <property type="evidence" value="ECO:0007669"/>
    <property type="project" value="UniProtKB-KW"/>
</dbReference>
<dbReference type="InterPro" id="IPR032678">
    <property type="entry name" value="tRNA-synt_1_cat_dom"/>
</dbReference>
<organism evidence="13 14">
    <name type="scientific">Pichia kluyveri</name>
    <name type="common">Yeast</name>
    <dbReference type="NCBI Taxonomy" id="36015"/>
    <lineage>
        <taxon>Eukaryota</taxon>
        <taxon>Fungi</taxon>
        <taxon>Dikarya</taxon>
        <taxon>Ascomycota</taxon>
        <taxon>Saccharomycotina</taxon>
        <taxon>Pichiomycetes</taxon>
        <taxon>Pichiales</taxon>
        <taxon>Pichiaceae</taxon>
        <taxon>Pichia</taxon>
    </lineage>
</organism>
<dbReference type="InterPro" id="IPR015803">
    <property type="entry name" value="Cys-tRNA-ligase"/>
</dbReference>
<dbReference type="Pfam" id="PF01406">
    <property type="entry name" value="tRNA-synt_1e"/>
    <property type="match status" value="1"/>
</dbReference>
<accession>A0AAV5R153</accession>
<keyword evidence="7" id="KW-0067">ATP-binding</keyword>
<keyword evidence="8" id="KW-0648">Protein biosynthesis</keyword>
<evidence type="ECO:0000256" key="5">
    <source>
        <dbReference type="ARBA" id="ARBA00022741"/>
    </source>
</evidence>
<evidence type="ECO:0000256" key="2">
    <source>
        <dbReference type="ARBA" id="ARBA00012832"/>
    </source>
</evidence>
<keyword evidence="11" id="KW-0175">Coiled coil</keyword>
<dbReference type="AlphaFoldDB" id="A0AAV5R153"/>
<keyword evidence="14" id="KW-1185">Reference proteome</keyword>
<sequence>MLACLKLKIKVWKLFYRFESLLMHLGKVLLQQLVKMSESTTQQAQNTWIVPITEPRKSVLKLYNTLTHSKVPFKPINEGKIKWYSCGPTVYNSSHMGHARNYVSIDINRRILEDYFNYDITFIQNVTDIDDKIIIKAREEELFKRFIEKVNGNVNEEILNEIWSSWDQFVIKNVKYNGSRDEFGKWFQNQDLIKIGTEDPKLVMYMKGAFKAWESLNDESKSTDVNKFLENTKDVIVPVLDEKYKSTITDHSIFRKCSSYWEKQYDLDMKKLNVREPSIITRVSEYVPEIVKFIEGIINNGFAYVSNDGSVYFNTSKFDNDSSHSYAKCQPWSKGDMSLIEDGEGKLSSNNGKLNSSDFALWKSSKLGEPYWESPWGKGRPGWHIECSVMGGDFVGEHMDIHSGGIDLAFPHHDNELAQSEAYFECKQWVNYFLHTGHLHIEGQKMSKSLKNFITIEEALMEHSSRQLRLIFALVPWNNGLDFKKSLLNEAKSIESTFDKYFSKIRALINEKEGCEFEEDIKKYGEEEKKLMEDFEKMKDIIHDDLCDNLNTAGAIRHLLDIINLNNIYISKKDNKEIRIDEVKRICEYVSKMLGIFGFEVRKDGYGWEVSNIGVNGDSGNNNNNNKEEIILPIVKLLSEFRDNVRNIGIKKKDENKEISGIILKMCDEIRDKLVIEGGVGLEDREGENNGALIKMLSSGEIEEYRTNLEQRGAREAAKLEKKRLAQEKAAREEAEERSRAQIETKDLFRDSTLYSEWDEEGIPLKSANGEEVSKSSRKKLVKQMTLHNKLREKYGM</sequence>
<protein>
    <recommendedName>
        <fullName evidence="2">cysteine--tRNA ligase</fullName>
        <ecNumber evidence="2">6.1.1.16</ecNumber>
    </recommendedName>
    <alternativeName>
        <fullName evidence="10">Cysteinyl-tRNA synthetase</fullName>
    </alternativeName>
</protein>
<evidence type="ECO:0000259" key="12">
    <source>
        <dbReference type="Pfam" id="PF01406"/>
    </source>
</evidence>
<dbReference type="GO" id="GO:0005737">
    <property type="term" value="C:cytoplasm"/>
    <property type="evidence" value="ECO:0007669"/>
    <property type="project" value="TreeGrafter"/>
</dbReference>
<dbReference type="Gene3D" id="1.20.120.1910">
    <property type="entry name" value="Cysteine-tRNA ligase, C-terminal anti-codon recognition domain"/>
    <property type="match status" value="1"/>
</dbReference>
<evidence type="ECO:0000256" key="6">
    <source>
        <dbReference type="ARBA" id="ARBA00022833"/>
    </source>
</evidence>
<name>A0AAV5R153_PICKL</name>
<dbReference type="InterPro" id="IPR014729">
    <property type="entry name" value="Rossmann-like_a/b/a_fold"/>
</dbReference>
<dbReference type="CDD" id="cd00672">
    <property type="entry name" value="CysRS_core"/>
    <property type="match status" value="1"/>
</dbReference>
<evidence type="ECO:0000256" key="1">
    <source>
        <dbReference type="ARBA" id="ARBA00001947"/>
    </source>
</evidence>
<evidence type="ECO:0000256" key="3">
    <source>
        <dbReference type="ARBA" id="ARBA00022598"/>
    </source>
</evidence>
<keyword evidence="5" id="KW-0547">Nucleotide-binding</keyword>
<dbReference type="InterPro" id="IPR024909">
    <property type="entry name" value="Cys-tRNA/MSH_ligase"/>
</dbReference>
<evidence type="ECO:0000256" key="11">
    <source>
        <dbReference type="SAM" id="Coils"/>
    </source>
</evidence>
<feature type="coiled-coil region" evidence="11">
    <location>
        <begin position="715"/>
        <end position="745"/>
    </location>
</feature>
<evidence type="ECO:0000256" key="9">
    <source>
        <dbReference type="ARBA" id="ARBA00023146"/>
    </source>
</evidence>
<evidence type="ECO:0000313" key="14">
    <source>
        <dbReference type="Proteomes" id="UP001378960"/>
    </source>
</evidence>
<dbReference type="GO" id="GO:0005524">
    <property type="term" value="F:ATP binding"/>
    <property type="evidence" value="ECO:0007669"/>
    <property type="project" value="UniProtKB-KW"/>
</dbReference>